<dbReference type="GO" id="GO:0033711">
    <property type="term" value="F:4-phosphoerythronate dehydrogenase activity"/>
    <property type="evidence" value="ECO:0007669"/>
    <property type="project" value="UniProtKB-EC"/>
</dbReference>
<dbReference type="Pfam" id="PF02826">
    <property type="entry name" value="2-Hacid_dh_C"/>
    <property type="match status" value="1"/>
</dbReference>
<evidence type="ECO:0000313" key="5">
    <source>
        <dbReference type="EMBL" id="EDO62416.1"/>
    </source>
</evidence>
<dbReference type="PANTHER" id="PTHR42789:SF1">
    <property type="entry name" value="D-ISOMER SPECIFIC 2-HYDROXYACID DEHYDROGENASE FAMILY PROTEIN (AFU_ORTHOLOGUE AFUA_6G10090)"/>
    <property type="match status" value="1"/>
</dbReference>
<dbReference type="InterPro" id="IPR050857">
    <property type="entry name" value="D-2-hydroxyacid_DH"/>
</dbReference>
<dbReference type="InterPro" id="IPR006140">
    <property type="entry name" value="D-isomer_DH_NAD-bd"/>
</dbReference>
<dbReference type="CDD" id="cd12167">
    <property type="entry name" value="2-Hacid_dh_8"/>
    <property type="match status" value="1"/>
</dbReference>
<dbReference type="Proteomes" id="UP000003490">
    <property type="component" value="Unassembled WGS sequence"/>
</dbReference>
<evidence type="ECO:0000259" key="4">
    <source>
        <dbReference type="Pfam" id="PF02826"/>
    </source>
</evidence>
<dbReference type="eggNOG" id="COG0111">
    <property type="taxonomic scope" value="Bacteria"/>
</dbReference>
<keyword evidence="3" id="KW-0520">NAD</keyword>
<comment type="caution">
    <text evidence="5">The sequence shown here is derived from an EMBL/GenBank/DDBJ whole genome shotgun (WGS) entry which is preliminary data.</text>
</comment>
<evidence type="ECO:0000256" key="1">
    <source>
        <dbReference type="ARBA" id="ARBA00005854"/>
    </source>
</evidence>
<evidence type="ECO:0000256" key="2">
    <source>
        <dbReference type="ARBA" id="ARBA00023002"/>
    </source>
</evidence>
<dbReference type="SUPFAM" id="SSF52283">
    <property type="entry name" value="Formate/glycerate dehydrogenase catalytic domain-like"/>
    <property type="match status" value="1"/>
</dbReference>
<dbReference type="GO" id="GO:0051287">
    <property type="term" value="F:NAD binding"/>
    <property type="evidence" value="ECO:0007669"/>
    <property type="project" value="InterPro"/>
</dbReference>
<dbReference type="AlphaFoldDB" id="A7VQK5"/>
<reference evidence="5 6" key="1">
    <citation type="submission" date="2007-08" db="EMBL/GenBank/DDBJ databases">
        <title>Draft genome sequence of Clostridium leptum (DSM 753).</title>
        <authorList>
            <person name="Sudarsanam P."/>
            <person name="Ley R."/>
            <person name="Guruge J."/>
            <person name="Turnbaugh P.J."/>
            <person name="Mahowald M."/>
            <person name="Liep D."/>
            <person name="Gordon J."/>
        </authorList>
    </citation>
    <scope>NUCLEOTIDE SEQUENCE [LARGE SCALE GENOMIC DNA]</scope>
    <source>
        <strain evidence="5 6">DSM 753</strain>
    </source>
</reference>
<sequence>MHIAKEAPCLKKPKVYVHRLEDWYSLYMDANNEKLLRSFCDVVTESDRMEPMSEEELVGRMKDCEAILSLNGIGTDEITLDVLRRVGTIRLIVISHWWNQFERLDLKSLGIRVVEGSNANTVAVAEWVLTAALMGIRRLTDFDAKMKEGSLWCEPRRCVGMLYGKRVGLVGLGRIGRYSARLFQMMGAKVQAYDKYFSPDEAKLLGIELVTLDEALQNSDIISLHLPVTAETTGMLKKEHFEKIPDGAVFINSARAALYEEKALIEELKKKRFFAYLDVFSQEPLPVDHPLRSLENVLITPHIAGDNPDMFRLCGKQAIDTLRDYFSGKEVVDKKYYLGIGEKN</sequence>
<accession>A7VQK5</accession>
<dbReference type="InterPro" id="IPR036291">
    <property type="entry name" value="NAD(P)-bd_dom_sf"/>
</dbReference>
<evidence type="ECO:0000256" key="3">
    <source>
        <dbReference type="ARBA" id="ARBA00023027"/>
    </source>
</evidence>
<name>A7VQK5_9FIRM</name>
<feature type="domain" description="D-isomer specific 2-hydroxyacid dehydrogenase NAD-binding" evidence="4">
    <location>
        <begin position="130"/>
        <end position="304"/>
    </location>
</feature>
<dbReference type="Gene3D" id="3.40.50.720">
    <property type="entry name" value="NAD(P)-binding Rossmann-like Domain"/>
    <property type="match status" value="2"/>
</dbReference>
<gene>
    <name evidence="5" type="primary">pdxB</name>
    <name evidence="5" type="ORF">CLOLEP_00835</name>
</gene>
<dbReference type="SUPFAM" id="SSF51735">
    <property type="entry name" value="NAD(P)-binding Rossmann-fold domains"/>
    <property type="match status" value="1"/>
</dbReference>
<comment type="similarity">
    <text evidence="1">Belongs to the D-isomer specific 2-hydroxyacid dehydrogenase family.</text>
</comment>
<reference evidence="5 6" key="2">
    <citation type="submission" date="2007-08" db="EMBL/GenBank/DDBJ databases">
        <authorList>
            <person name="Fulton L."/>
            <person name="Clifton S."/>
            <person name="Fulton B."/>
            <person name="Xu J."/>
            <person name="Minx P."/>
            <person name="Pepin K.H."/>
            <person name="Johnson M."/>
            <person name="Thiruvilangam P."/>
            <person name="Bhonagiri V."/>
            <person name="Nash W.E."/>
            <person name="Wang C."/>
            <person name="Mardis E.R."/>
            <person name="Wilson R.K."/>
        </authorList>
    </citation>
    <scope>NUCLEOTIDE SEQUENCE [LARGE SCALE GENOMIC DNA]</scope>
    <source>
        <strain evidence="5 6">DSM 753</strain>
    </source>
</reference>
<dbReference type="EC" id="1.1.1.290" evidence="5"/>
<dbReference type="HOGENOM" id="CLU_019796_1_3_9"/>
<dbReference type="EMBL" id="ABCB02000015">
    <property type="protein sequence ID" value="EDO62416.1"/>
    <property type="molecule type" value="Genomic_DNA"/>
</dbReference>
<organism evidence="5 6">
    <name type="scientific">[Clostridium] leptum DSM 753</name>
    <dbReference type="NCBI Taxonomy" id="428125"/>
    <lineage>
        <taxon>Bacteria</taxon>
        <taxon>Bacillati</taxon>
        <taxon>Bacillota</taxon>
        <taxon>Clostridia</taxon>
        <taxon>Eubacteriales</taxon>
        <taxon>Oscillospiraceae</taxon>
        <taxon>Oscillospiraceae incertae sedis</taxon>
    </lineage>
</organism>
<dbReference type="PANTHER" id="PTHR42789">
    <property type="entry name" value="D-ISOMER SPECIFIC 2-HYDROXYACID DEHYDROGENASE FAMILY PROTEIN (AFU_ORTHOLOGUE AFUA_6G10090)"/>
    <property type="match status" value="1"/>
</dbReference>
<protein>
    <submittedName>
        <fullName evidence="5">4-phosphoerythronate dehydrogenase</fullName>
        <ecNumber evidence="5">1.1.1.290</ecNumber>
    </submittedName>
</protein>
<keyword evidence="2 5" id="KW-0560">Oxidoreductase</keyword>
<evidence type="ECO:0000313" key="6">
    <source>
        <dbReference type="Proteomes" id="UP000003490"/>
    </source>
</evidence>
<proteinExistence type="inferred from homology"/>